<evidence type="ECO:0000256" key="2">
    <source>
        <dbReference type="SAM" id="Phobius"/>
    </source>
</evidence>
<feature type="transmembrane region" description="Helical" evidence="2">
    <location>
        <begin position="144"/>
        <end position="169"/>
    </location>
</feature>
<proteinExistence type="predicted"/>
<dbReference type="Proteomes" id="UP000198415">
    <property type="component" value="Unassembled WGS sequence"/>
</dbReference>
<name>A0A238XUH4_9ACTN</name>
<sequence length="214" mass="21904">MSAPDDHTINITPATGVSPNPGTGVPPVDDPRTTPPQATGGLPPGPAGVPHLPGETPDQAARSGPTVVVGTYSEYAQAQQAVDHLADNKFPVERTSIIGTDLRLVETVLGRLTTGRAAAAGAGGGAWFGLFIGVLFGLFGKSNWFAVILTTVLVGAVWGAIFGAIAHAATGGRRDFTSRSSLQAAQYAVLADAEVADEAKALLIRLNWQVSGAQ</sequence>
<reference evidence="4 5" key="1">
    <citation type="submission" date="2017-06" db="EMBL/GenBank/DDBJ databases">
        <authorList>
            <person name="Kim H.J."/>
            <person name="Triplett B.A."/>
        </authorList>
    </citation>
    <scope>NUCLEOTIDE SEQUENCE [LARGE SCALE GENOMIC DNA]</scope>
    <source>
        <strain evidence="4 5">DSM 43151</strain>
    </source>
</reference>
<keyword evidence="2" id="KW-1133">Transmembrane helix</keyword>
<dbReference type="Pfam" id="PF11181">
    <property type="entry name" value="YflT"/>
    <property type="match status" value="1"/>
</dbReference>
<evidence type="ECO:0000256" key="1">
    <source>
        <dbReference type="SAM" id="MobiDB-lite"/>
    </source>
</evidence>
<feature type="transmembrane region" description="Helical" evidence="2">
    <location>
        <begin position="117"/>
        <end position="138"/>
    </location>
</feature>
<keyword evidence="5" id="KW-1185">Reference proteome</keyword>
<keyword evidence="2" id="KW-0812">Transmembrane</keyword>
<evidence type="ECO:0000313" key="4">
    <source>
        <dbReference type="EMBL" id="SNR62171.1"/>
    </source>
</evidence>
<evidence type="ECO:0000313" key="5">
    <source>
        <dbReference type="Proteomes" id="UP000198415"/>
    </source>
</evidence>
<accession>A0A238XUH4</accession>
<organism evidence="4 5">
    <name type="scientific">Actinoplanes regularis</name>
    <dbReference type="NCBI Taxonomy" id="52697"/>
    <lineage>
        <taxon>Bacteria</taxon>
        <taxon>Bacillati</taxon>
        <taxon>Actinomycetota</taxon>
        <taxon>Actinomycetes</taxon>
        <taxon>Micromonosporales</taxon>
        <taxon>Micromonosporaceae</taxon>
        <taxon>Actinoplanes</taxon>
    </lineage>
</organism>
<gene>
    <name evidence="4" type="ORF">SAMN06264365_1042</name>
</gene>
<evidence type="ECO:0000259" key="3">
    <source>
        <dbReference type="Pfam" id="PF11181"/>
    </source>
</evidence>
<dbReference type="AlphaFoldDB" id="A0A238XUH4"/>
<keyword evidence="2" id="KW-0472">Membrane</keyword>
<feature type="region of interest" description="Disordered" evidence="1">
    <location>
        <begin position="1"/>
        <end position="64"/>
    </location>
</feature>
<feature type="domain" description="General stress protein 17M-like" evidence="3">
    <location>
        <begin position="68"/>
        <end position="154"/>
    </location>
</feature>
<dbReference type="InterPro" id="IPR025889">
    <property type="entry name" value="GSP17M-like_dom"/>
</dbReference>
<dbReference type="EMBL" id="FZNR01000004">
    <property type="protein sequence ID" value="SNR62171.1"/>
    <property type="molecule type" value="Genomic_DNA"/>
</dbReference>
<protein>
    <recommendedName>
        <fullName evidence="3">General stress protein 17M-like domain-containing protein</fullName>
    </recommendedName>
</protein>
<feature type="compositionally biased region" description="Polar residues" evidence="1">
    <location>
        <begin position="9"/>
        <end position="21"/>
    </location>
</feature>